<dbReference type="OrthoDB" id="5958450at2"/>
<dbReference type="SUPFAM" id="SSF52833">
    <property type="entry name" value="Thioredoxin-like"/>
    <property type="match status" value="1"/>
</dbReference>
<keyword evidence="7" id="KW-1185">Reference proteome</keyword>
<dbReference type="InterPro" id="IPR010987">
    <property type="entry name" value="Glutathione-S-Trfase_C-like"/>
</dbReference>
<evidence type="ECO:0000313" key="7">
    <source>
        <dbReference type="Proteomes" id="UP000325161"/>
    </source>
</evidence>
<dbReference type="Proteomes" id="UP000325161">
    <property type="component" value="Chromosome"/>
</dbReference>
<dbReference type="PANTHER" id="PTHR44051">
    <property type="entry name" value="GLUTATHIONE S-TRANSFERASE-RELATED"/>
    <property type="match status" value="1"/>
</dbReference>
<feature type="domain" description="GST C-terminal" evidence="5">
    <location>
        <begin position="85"/>
        <end position="198"/>
    </location>
</feature>
<name>A0A5C0B0C7_9BURK</name>
<dbReference type="Gene3D" id="3.40.30.10">
    <property type="entry name" value="Glutaredoxin"/>
    <property type="match status" value="1"/>
</dbReference>
<dbReference type="Pfam" id="PF00043">
    <property type="entry name" value="GST_C"/>
    <property type="match status" value="1"/>
</dbReference>
<evidence type="ECO:0000259" key="4">
    <source>
        <dbReference type="PROSITE" id="PS50404"/>
    </source>
</evidence>
<reference evidence="6 7" key="1">
    <citation type="submission" date="2019-08" db="EMBL/GenBank/DDBJ databases">
        <title>Amphibian skin-associated Pigmentiphaga: genome sequence and occurrence across geography and hosts.</title>
        <authorList>
            <person name="Bletz M.C."/>
            <person name="Bunk B."/>
            <person name="Sproeer C."/>
            <person name="Biwer P."/>
            <person name="Reiter S."/>
            <person name="Rabemananjara F.C.E."/>
            <person name="Schulz S."/>
            <person name="Overmann J."/>
            <person name="Vences M."/>
        </authorList>
    </citation>
    <scope>NUCLEOTIDE SEQUENCE [LARGE SCALE GENOMIC DNA]</scope>
    <source>
        <strain evidence="6 7">Mada1488</strain>
    </source>
</reference>
<dbReference type="CDD" id="cd03047">
    <property type="entry name" value="GST_N_2"/>
    <property type="match status" value="1"/>
</dbReference>
<dbReference type="InterPro" id="IPR040079">
    <property type="entry name" value="Glutathione_S-Trfase"/>
</dbReference>
<evidence type="ECO:0000259" key="5">
    <source>
        <dbReference type="PROSITE" id="PS50405"/>
    </source>
</evidence>
<keyword evidence="2 6" id="KW-0808">Transferase</keyword>
<dbReference type="InterPro" id="IPR036249">
    <property type="entry name" value="Thioredoxin-like_sf"/>
</dbReference>
<dbReference type="GO" id="GO:0016740">
    <property type="term" value="F:transferase activity"/>
    <property type="evidence" value="ECO:0007669"/>
    <property type="project" value="UniProtKB-KW"/>
</dbReference>
<evidence type="ECO:0000256" key="1">
    <source>
        <dbReference type="ARBA" id="ARBA00007409"/>
    </source>
</evidence>
<proteinExistence type="inferred from homology"/>
<dbReference type="RefSeq" id="WP_148814754.1">
    <property type="nucleotide sequence ID" value="NZ_CP043046.1"/>
</dbReference>
<dbReference type="SFLD" id="SFLDG01150">
    <property type="entry name" value="Main.1:_Beta-like"/>
    <property type="match status" value="1"/>
</dbReference>
<evidence type="ECO:0000256" key="3">
    <source>
        <dbReference type="RuleBase" id="RU003494"/>
    </source>
</evidence>
<dbReference type="FunFam" id="3.40.30.10:FF:000039">
    <property type="entry name" value="Glutathione S-transferase domain"/>
    <property type="match status" value="1"/>
</dbReference>
<dbReference type="Gene3D" id="1.20.1050.10">
    <property type="match status" value="1"/>
</dbReference>
<dbReference type="AlphaFoldDB" id="A0A5C0B0C7"/>
<dbReference type="InterPro" id="IPR004045">
    <property type="entry name" value="Glutathione_S-Trfase_N"/>
</dbReference>
<accession>A0A5C0B0C7</accession>
<evidence type="ECO:0000256" key="2">
    <source>
        <dbReference type="ARBA" id="ARBA00022679"/>
    </source>
</evidence>
<dbReference type="Pfam" id="PF02798">
    <property type="entry name" value="GST_N"/>
    <property type="match status" value="1"/>
</dbReference>
<dbReference type="PANTHER" id="PTHR44051:SF19">
    <property type="entry name" value="DISULFIDE-BOND OXIDOREDUCTASE YFCG"/>
    <property type="match status" value="1"/>
</dbReference>
<gene>
    <name evidence="6" type="ORF">FXN63_10955</name>
</gene>
<dbReference type="PROSITE" id="PS50404">
    <property type="entry name" value="GST_NTER"/>
    <property type="match status" value="1"/>
</dbReference>
<protein>
    <submittedName>
        <fullName evidence="6">Glutathione S-transferase family protein</fullName>
    </submittedName>
</protein>
<dbReference type="EMBL" id="CP043046">
    <property type="protein sequence ID" value="QEI06291.1"/>
    <property type="molecule type" value="Genomic_DNA"/>
</dbReference>
<sequence length="198" mass="21669">MLQLLGRATSGNVQKVLFLLEELSVPYERQDYGRLFENTGTPEYLAMNPTKKVPTLVDGELSIWESNTILRYLATKTSSPLYPTDPAARTQVERWMDWTLAALNPAYLGGFKDAKKAEAERAPDTVSNLTAELKLLEANLAAHPYVAGQEFSLADVALGPIVRRCVAFPFGMPAFPAIAAWLAKLNARPAFQKAVAAG</sequence>
<organism evidence="6 7">
    <name type="scientific">Pigmentiphaga aceris</name>
    <dbReference type="NCBI Taxonomy" id="1940612"/>
    <lineage>
        <taxon>Bacteria</taxon>
        <taxon>Pseudomonadati</taxon>
        <taxon>Pseudomonadota</taxon>
        <taxon>Betaproteobacteria</taxon>
        <taxon>Burkholderiales</taxon>
        <taxon>Alcaligenaceae</taxon>
        <taxon>Pigmentiphaga</taxon>
    </lineage>
</organism>
<dbReference type="PROSITE" id="PS50405">
    <property type="entry name" value="GST_CTER"/>
    <property type="match status" value="1"/>
</dbReference>
<dbReference type="SFLD" id="SFLDS00019">
    <property type="entry name" value="Glutathione_Transferase_(cytos"/>
    <property type="match status" value="1"/>
</dbReference>
<dbReference type="KEGG" id="pacr:FXN63_10955"/>
<comment type="similarity">
    <text evidence="1 3">Belongs to the GST superfamily.</text>
</comment>
<dbReference type="SUPFAM" id="SSF47616">
    <property type="entry name" value="GST C-terminal domain-like"/>
    <property type="match status" value="1"/>
</dbReference>
<feature type="domain" description="GST N-terminal" evidence="4">
    <location>
        <begin position="1"/>
        <end position="81"/>
    </location>
</feature>
<dbReference type="SFLD" id="SFLDG00358">
    <property type="entry name" value="Main_(cytGST)"/>
    <property type="match status" value="1"/>
</dbReference>
<dbReference type="InterPro" id="IPR004046">
    <property type="entry name" value="GST_C"/>
</dbReference>
<evidence type="ECO:0000313" key="6">
    <source>
        <dbReference type="EMBL" id="QEI06291.1"/>
    </source>
</evidence>
<dbReference type="InterPro" id="IPR036282">
    <property type="entry name" value="Glutathione-S-Trfase_C_sf"/>
</dbReference>